<comment type="caution">
    <text evidence="1">The sequence shown here is derived from an EMBL/GenBank/DDBJ whole genome shotgun (WGS) entry which is preliminary data.</text>
</comment>
<organism evidence="1 2">
    <name type="scientific">[Phormidium ambiguum] IAM M-71</name>
    <dbReference type="NCBI Taxonomy" id="454136"/>
    <lineage>
        <taxon>Bacteria</taxon>
        <taxon>Bacillati</taxon>
        <taxon>Cyanobacteriota</taxon>
        <taxon>Cyanophyceae</taxon>
        <taxon>Oscillatoriophycideae</taxon>
        <taxon>Aerosakkonematales</taxon>
        <taxon>Aerosakkonemataceae</taxon>
        <taxon>Floridanema</taxon>
    </lineage>
</organism>
<dbReference type="STRING" id="454136.NIES2119_31685"/>
<dbReference type="AlphaFoldDB" id="A0A1U7I217"/>
<dbReference type="Proteomes" id="UP000185860">
    <property type="component" value="Unassembled WGS sequence"/>
</dbReference>
<gene>
    <name evidence="1" type="ORF">NIES2119_31685</name>
</gene>
<evidence type="ECO:0000313" key="2">
    <source>
        <dbReference type="Proteomes" id="UP000185860"/>
    </source>
</evidence>
<name>A0A1U7I217_9CYAN</name>
<dbReference type="EMBL" id="MRCE01000074">
    <property type="protein sequence ID" value="OKH30039.1"/>
    <property type="molecule type" value="Genomic_DNA"/>
</dbReference>
<accession>A0A1U7I217</accession>
<proteinExistence type="predicted"/>
<protein>
    <submittedName>
        <fullName evidence="1">Uncharacterized protein</fullName>
    </submittedName>
</protein>
<dbReference type="RefSeq" id="WP_073597476.1">
    <property type="nucleotide sequence ID" value="NZ_MRCE01000074.1"/>
</dbReference>
<sequence length="100" mass="11554">MIEILEFYNPAEGECSECDKWLHSVLLKATVDEDYPIKYPDEAKDLDFNSEDNSIQLCPQFCPWCGANLDGFLYAAHVFLSDSEREELLQECRELSEEIP</sequence>
<reference evidence="1 2" key="1">
    <citation type="submission" date="2016-11" db="EMBL/GenBank/DDBJ databases">
        <title>Draft Genome Sequences of Nine Cyanobacterial Strains from Diverse Habitats.</title>
        <authorList>
            <person name="Zhu T."/>
            <person name="Hou S."/>
            <person name="Lu X."/>
            <person name="Hess W.R."/>
        </authorList>
    </citation>
    <scope>NUCLEOTIDE SEQUENCE [LARGE SCALE GENOMIC DNA]</scope>
    <source>
        <strain evidence="1 2">IAM M-71</strain>
    </source>
</reference>
<evidence type="ECO:0000313" key="1">
    <source>
        <dbReference type="EMBL" id="OKH30039.1"/>
    </source>
</evidence>